<evidence type="ECO:0000256" key="1">
    <source>
        <dbReference type="ARBA" id="ARBA00022448"/>
    </source>
</evidence>
<dbReference type="Pfam" id="PF00042">
    <property type="entry name" value="Globin"/>
    <property type="match status" value="1"/>
</dbReference>
<dbReference type="PANTHER" id="PTHR46458:SF1">
    <property type="entry name" value="GEO09476P1"/>
    <property type="match status" value="1"/>
</dbReference>
<protein>
    <submittedName>
        <fullName evidence="10">Globin family profile domain-containing protein</fullName>
    </submittedName>
</protein>
<dbReference type="InterPro" id="IPR044399">
    <property type="entry name" value="Mb-like_M"/>
</dbReference>
<feature type="domain" description="Globin" evidence="8">
    <location>
        <begin position="128"/>
        <end position="287"/>
    </location>
</feature>
<dbReference type="SUPFAM" id="SSF46458">
    <property type="entry name" value="Globin-like"/>
    <property type="match status" value="1"/>
</dbReference>
<sequence length="302" mass="33802">MGNQPARLSRQGTLPNITTTPRHSKKSSCISSSSADSAPLPRSSLPNSYCSSQASTDSESINNNAHNNSLKQDDIFLCTGEHTDILPQMLPMKPRKVSRATSVGRMRSRRTSILLGMSPFSRSSDDTVLTDDKKSLVQQAWSAVLARHPEPAVVGLAIYQRIFTAAPELRAVFQIPEDVETDVLQEHMPFHRSGKLFISVLDLCVRNIFTLEAEMGPVLVMYGRRHFHKQGAGFRVEYLPLFSRCIVEHLTEELVNCEELSMPAGAYVQAWQLLLAYIMGKMAEGVDLEQMRVNHSRRRSIF</sequence>
<dbReference type="PANTHER" id="PTHR46458">
    <property type="entry name" value="BLR2807 PROTEIN"/>
    <property type="match status" value="1"/>
</dbReference>
<reference evidence="10" key="1">
    <citation type="submission" date="2022-11" db="UniProtKB">
        <authorList>
            <consortium name="WormBaseParasite"/>
        </authorList>
    </citation>
    <scope>IDENTIFICATION</scope>
</reference>
<feature type="compositionally biased region" description="Polar residues" evidence="7">
    <location>
        <begin position="10"/>
        <end position="21"/>
    </location>
</feature>
<organism evidence="9 10">
    <name type="scientific">Plectus sambesii</name>
    <dbReference type="NCBI Taxonomy" id="2011161"/>
    <lineage>
        <taxon>Eukaryota</taxon>
        <taxon>Metazoa</taxon>
        <taxon>Ecdysozoa</taxon>
        <taxon>Nematoda</taxon>
        <taxon>Chromadorea</taxon>
        <taxon>Plectida</taxon>
        <taxon>Plectina</taxon>
        <taxon>Plectoidea</taxon>
        <taxon>Plectidae</taxon>
        <taxon>Plectus</taxon>
    </lineage>
</organism>
<dbReference type="WBParaSite" id="PSAMB.scaffold1587size29666.g13896.t1">
    <property type="protein sequence ID" value="PSAMB.scaffold1587size29666.g13896.t1"/>
    <property type="gene ID" value="PSAMB.scaffold1587size29666.g13896"/>
</dbReference>
<feature type="compositionally biased region" description="Polar residues" evidence="7">
    <location>
        <begin position="46"/>
        <end position="66"/>
    </location>
</feature>
<dbReference type="GO" id="GO:0005344">
    <property type="term" value="F:oxygen carrier activity"/>
    <property type="evidence" value="ECO:0007669"/>
    <property type="project" value="UniProtKB-KW"/>
</dbReference>
<dbReference type="AlphaFoldDB" id="A0A914V8Z8"/>
<keyword evidence="2 6" id="KW-0349">Heme</keyword>
<name>A0A914V8Z8_9BILA</name>
<accession>A0A914V8Z8</accession>
<dbReference type="InterPro" id="IPR000971">
    <property type="entry name" value="Globin"/>
</dbReference>
<dbReference type="GO" id="GO:0019825">
    <property type="term" value="F:oxygen binding"/>
    <property type="evidence" value="ECO:0007669"/>
    <property type="project" value="InterPro"/>
</dbReference>
<evidence type="ECO:0000256" key="2">
    <source>
        <dbReference type="ARBA" id="ARBA00022617"/>
    </source>
</evidence>
<keyword evidence="4" id="KW-0479">Metal-binding</keyword>
<dbReference type="CDD" id="cd01040">
    <property type="entry name" value="Mb-like"/>
    <property type="match status" value="1"/>
</dbReference>
<feature type="region of interest" description="Disordered" evidence="7">
    <location>
        <begin position="1"/>
        <end position="66"/>
    </location>
</feature>
<evidence type="ECO:0000256" key="6">
    <source>
        <dbReference type="RuleBase" id="RU000356"/>
    </source>
</evidence>
<evidence type="ECO:0000256" key="7">
    <source>
        <dbReference type="SAM" id="MobiDB-lite"/>
    </source>
</evidence>
<evidence type="ECO:0000313" key="10">
    <source>
        <dbReference type="WBParaSite" id="PSAMB.scaffold1587size29666.g13896.t1"/>
    </source>
</evidence>
<dbReference type="Gene3D" id="1.10.490.10">
    <property type="entry name" value="Globins"/>
    <property type="match status" value="1"/>
</dbReference>
<evidence type="ECO:0000259" key="8">
    <source>
        <dbReference type="PROSITE" id="PS01033"/>
    </source>
</evidence>
<evidence type="ECO:0000256" key="5">
    <source>
        <dbReference type="ARBA" id="ARBA00023004"/>
    </source>
</evidence>
<dbReference type="PROSITE" id="PS01033">
    <property type="entry name" value="GLOBIN"/>
    <property type="match status" value="1"/>
</dbReference>
<dbReference type="Proteomes" id="UP000887566">
    <property type="component" value="Unplaced"/>
</dbReference>
<comment type="similarity">
    <text evidence="6">Belongs to the globin family.</text>
</comment>
<evidence type="ECO:0000313" key="9">
    <source>
        <dbReference type="Proteomes" id="UP000887566"/>
    </source>
</evidence>
<keyword evidence="1 6" id="KW-0813">Transport</keyword>
<dbReference type="GO" id="GO:0046872">
    <property type="term" value="F:metal ion binding"/>
    <property type="evidence" value="ECO:0007669"/>
    <property type="project" value="UniProtKB-KW"/>
</dbReference>
<dbReference type="InterPro" id="IPR050532">
    <property type="entry name" value="Globin-like_OT"/>
</dbReference>
<keyword evidence="3 6" id="KW-0561">Oxygen transport</keyword>
<dbReference type="InterPro" id="IPR009050">
    <property type="entry name" value="Globin-like_sf"/>
</dbReference>
<dbReference type="GO" id="GO:0020037">
    <property type="term" value="F:heme binding"/>
    <property type="evidence" value="ECO:0007669"/>
    <property type="project" value="InterPro"/>
</dbReference>
<feature type="compositionally biased region" description="Low complexity" evidence="7">
    <location>
        <begin position="27"/>
        <end position="45"/>
    </location>
</feature>
<evidence type="ECO:0000256" key="3">
    <source>
        <dbReference type="ARBA" id="ARBA00022621"/>
    </source>
</evidence>
<evidence type="ECO:0000256" key="4">
    <source>
        <dbReference type="ARBA" id="ARBA00022723"/>
    </source>
</evidence>
<keyword evidence="5" id="KW-0408">Iron</keyword>
<keyword evidence="9" id="KW-1185">Reference proteome</keyword>
<proteinExistence type="inferred from homology"/>
<dbReference type="InterPro" id="IPR012292">
    <property type="entry name" value="Globin/Proto"/>
</dbReference>